<evidence type="ECO:0000313" key="3">
    <source>
        <dbReference type="Proteomes" id="UP001595796"/>
    </source>
</evidence>
<evidence type="ECO:0000313" key="2">
    <source>
        <dbReference type="EMBL" id="MFC5068863.1"/>
    </source>
</evidence>
<protein>
    <submittedName>
        <fullName evidence="2">Uncharacterized protein</fullName>
    </submittedName>
</protein>
<reference evidence="3" key="1">
    <citation type="journal article" date="2019" name="Int. J. Syst. Evol. Microbiol.">
        <title>The Global Catalogue of Microorganisms (GCM) 10K type strain sequencing project: providing services to taxonomists for standard genome sequencing and annotation.</title>
        <authorList>
            <consortium name="The Broad Institute Genomics Platform"/>
            <consortium name="The Broad Institute Genome Sequencing Center for Infectious Disease"/>
            <person name="Wu L."/>
            <person name="Ma J."/>
        </authorList>
    </citation>
    <scope>NUCLEOTIDE SEQUENCE [LARGE SCALE GENOMIC DNA]</scope>
    <source>
        <strain evidence="3">CGMCC 1.16444</strain>
    </source>
</reference>
<keyword evidence="1" id="KW-0472">Membrane</keyword>
<dbReference type="EMBL" id="JBHSJF010000006">
    <property type="protein sequence ID" value="MFC5068863.1"/>
    <property type="molecule type" value="Genomic_DNA"/>
</dbReference>
<keyword evidence="1" id="KW-0812">Transmembrane</keyword>
<sequence>MALLWFGLIHPLYEAYHYRSWDWDQRRDLERDLLNPNCVEYRSRPVEDLREPAWSATESTCYRLYTVRKIWKPALPFTIDHWDAIRASEKRNAFLAMAGAFTLATLLVAGLVYFAGFLLAWIRAGFRKQST</sequence>
<proteinExistence type="predicted"/>
<comment type="caution">
    <text evidence="2">The sequence shown here is derived from an EMBL/GenBank/DDBJ whole genome shotgun (WGS) entry which is preliminary data.</text>
</comment>
<organism evidence="2 3">
    <name type="scientific">Flaviflagellibacter deserti</name>
    <dbReference type="NCBI Taxonomy" id="2267266"/>
    <lineage>
        <taxon>Bacteria</taxon>
        <taxon>Pseudomonadati</taxon>
        <taxon>Pseudomonadota</taxon>
        <taxon>Alphaproteobacteria</taxon>
        <taxon>Hyphomicrobiales</taxon>
        <taxon>Flaviflagellibacter</taxon>
    </lineage>
</organism>
<feature type="transmembrane region" description="Helical" evidence="1">
    <location>
        <begin position="94"/>
        <end position="122"/>
    </location>
</feature>
<dbReference type="Proteomes" id="UP001595796">
    <property type="component" value="Unassembled WGS sequence"/>
</dbReference>
<keyword evidence="3" id="KW-1185">Reference proteome</keyword>
<keyword evidence="1" id="KW-1133">Transmembrane helix</keyword>
<name>A0ABV9Z4W1_9HYPH</name>
<accession>A0ABV9Z4W1</accession>
<evidence type="ECO:0000256" key="1">
    <source>
        <dbReference type="SAM" id="Phobius"/>
    </source>
</evidence>
<gene>
    <name evidence="2" type="ORF">ACFPFW_12680</name>
</gene>